<dbReference type="Gene3D" id="2.30.30.400">
    <property type="entry name" value="Rof-like"/>
    <property type="match status" value="1"/>
</dbReference>
<accession>A0A7W2IS60</accession>
<sequence length="82" mass="9312">MISCSQYDYLEIACLYHFPIIITLIDGGVIEGKALDTGYNDSRQECLLVETTMGEKWLSTDQLKSIEVTISNPHFSFVEFTQ</sequence>
<evidence type="ECO:0000313" key="1">
    <source>
        <dbReference type="EMBL" id="MBA5760990.1"/>
    </source>
</evidence>
<evidence type="ECO:0000313" key="2">
    <source>
        <dbReference type="Proteomes" id="UP000571701"/>
    </source>
</evidence>
<keyword evidence="2" id="KW-1185">Reference proteome</keyword>
<dbReference type="InterPro" id="IPR038626">
    <property type="entry name" value="Rof-like_sf"/>
</dbReference>
<reference evidence="1 2" key="1">
    <citation type="submission" date="2020-07" db="EMBL/GenBank/DDBJ databases">
        <title>Vibrio marinisediminis sp. nov., isolated from marine sediment.</title>
        <authorList>
            <person name="Ji X."/>
        </authorList>
    </citation>
    <scope>NUCLEOTIDE SEQUENCE [LARGE SCALE GENOMIC DNA]</scope>
    <source>
        <strain evidence="1 2">404</strain>
    </source>
</reference>
<organism evidence="1 2">
    <name type="scientific">Vibrio marinisediminis</name>
    <dbReference type="NCBI Taxonomy" id="2758441"/>
    <lineage>
        <taxon>Bacteria</taxon>
        <taxon>Pseudomonadati</taxon>
        <taxon>Pseudomonadota</taxon>
        <taxon>Gammaproteobacteria</taxon>
        <taxon>Vibrionales</taxon>
        <taxon>Vibrionaceae</taxon>
        <taxon>Vibrio</taxon>
    </lineage>
</organism>
<dbReference type="EMBL" id="JACFYF010000001">
    <property type="protein sequence ID" value="MBA5760990.1"/>
    <property type="molecule type" value="Genomic_DNA"/>
</dbReference>
<gene>
    <name evidence="1" type="ORF">H2O73_01445</name>
</gene>
<dbReference type="Pfam" id="PF07073">
    <property type="entry name" value="ROF"/>
    <property type="match status" value="1"/>
</dbReference>
<name>A0A7W2IS60_9VIBR</name>
<dbReference type="SUPFAM" id="SSF101744">
    <property type="entry name" value="Rof/RNase P subunit-like"/>
    <property type="match status" value="1"/>
</dbReference>
<dbReference type="Proteomes" id="UP000571701">
    <property type="component" value="Unassembled WGS sequence"/>
</dbReference>
<proteinExistence type="predicted"/>
<protein>
    <submittedName>
        <fullName evidence="1">Rho-binding antiterminator</fullName>
    </submittedName>
</protein>
<comment type="caution">
    <text evidence="1">The sequence shown here is derived from an EMBL/GenBank/DDBJ whole genome shotgun (WGS) entry which is preliminary data.</text>
</comment>
<dbReference type="InterPro" id="IPR023534">
    <property type="entry name" value="Rof/RNase_P-like"/>
</dbReference>
<dbReference type="RefSeq" id="WP_182105805.1">
    <property type="nucleotide sequence ID" value="NZ_JACFYF010000001.1"/>
</dbReference>
<dbReference type="InterPro" id="IPR009778">
    <property type="entry name" value="ROF"/>
</dbReference>
<dbReference type="AlphaFoldDB" id="A0A7W2IS60"/>